<dbReference type="GO" id="GO:0016747">
    <property type="term" value="F:acyltransferase activity, transferring groups other than amino-acyl groups"/>
    <property type="evidence" value="ECO:0007669"/>
    <property type="project" value="InterPro"/>
</dbReference>
<dbReference type="InterPro" id="IPR016181">
    <property type="entry name" value="Acyl_CoA_acyltransferase"/>
</dbReference>
<name>A0A249W4Z6_VIBPH</name>
<keyword evidence="6" id="KW-1185">Reference proteome</keyword>
<protein>
    <submittedName>
        <fullName evidence="4">GNAT family N-acetyltransferase</fullName>
    </submittedName>
</protein>
<dbReference type="Proteomes" id="UP000191946">
    <property type="component" value="Unassembled WGS sequence"/>
</dbReference>
<gene>
    <name evidence="5" type="ORF">AKG60_26745</name>
    <name evidence="4" type="ORF">YA91_15115</name>
</gene>
<feature type="domain" description="N-acetyltransferase" evidence="3">
    <location>
        <begin position="1"/>
        <end position="155"/>
    </location>
</feature>
<evidence type="ECO:0000256" key="1">
    <source>
        <dbReference type="ARBA" id="ARBA00022679"/>
    </source>
</evidence>
<organism evidence="4">
    <name type="scientific">Vibrio parahaemolyticus</name>
    <dbReference type="NCBI Taxonomy" id="670"/>
    <lineage>
        <taxon>Bacteria</taxon>
        <taxon>Pseudomonadati</taxon>
        <taxon>Pseudomonadota</taxon>
        <taxon>Gammaproteobacteria</taxon>
        <taxon>Vibrionales</taxon>
        <taxon>Vibrionaceae</taxon>
        <taxon>Vibrio</taxon>
    </lineage>
</organism>
<evidence type="ECO:0000313" key="6">
    <source>
        <dbReference type="Proteomes" id="UP000191946"/>
    </source>
</evidence>
<evidence type="ECO:0000313" key="5">
    <source>
        <dbReference type="EMBL" id="OQJ95032.1"/>
    </source>
</evidence>
<dbReference type="RefSeq" id="WP_005494803.1">
    <property type="nucleotide sequence ID" value="NZ_CP023248.2"/>
</dbReference>
<dbReference type="Pfam" id="PF13508">
    <property type="entry name" value="Acetyltransf_7"/>
    <property type="match status" value="1"/>
</dbReference>
<keyword evidence="1 4" id="KW-0808">Transferase</keyword>
<dbReference type="EMBL" id="LHQV01000033">
    <property type="protein sequence ID" value="OQJ95032.1"/>
    <property type="molecule type" value="Genomic_DNA"/>
</dbReference>
<dbReference type="InterPro" id="IPR000182">
    <property type="entry name" value="GNAT_dom"/>
</dbReference>
<evidence type="ECO:0000313" key="4">
    <source>
        <dbReference type="EMBL" id="ASZ51798.1"/>
    </source>
</evidence>
<dbReference type="EMBL" id="CP023248">
    <property type="protein sequence ID" value="ASZ51798.1"/>
    <property type="molecule type" value="Genomic_DNA"/>
</dbReference>
<dbReference type="CDD" id="cd04301">
    <property type="entry name" value="NAT_SF"/>
    <property type="match status" value="1"/>
</dbReference>
<dbReference type="SUPFAM" id="SSF55729">
    <property type="entry name" value="Acyl-CoA N-acyltransferases (Nat)"/>
    <property type="match status" value="1"/>
</dbReference>
<sequence length="155" mass="17110">MDIRLAQKRDLDEINALINMSSKELQSGFYKSNVIEEALELVTGIEALIEGETFLVAVQSEKIIGCGGYVNAHTFSELRAFFVHPEFSRKGIASKIMSKCIEHSAEVGFKQIKLVATLAGVPFYTKLGFTEVSREIIALSSGSQFEVVEMSRVIS</sequence>
<dbReference type="PROSITE" id="PS51186">
    <property type="entry name" value="GNAT"/>
    <property type="match status" value="1"/>
</dbReference>
<dbReference type="Gene3D" id="3.40.630.30">
    <property type="match status" value="1"/>
</dbReference>
<proteinExistence type="predicted"/>
<reference evidence="4" key="2">
    <citation type="submission" date="2017-09" db="EMBL/GenBank/DDBJ databases">
        <authorList>
            <person name="Ehlers B."/>
            <person name="Leendertz F.H."/>
        </authorList>
    </citation>
    <scope>NUCLEOTIDE SEQUENCE</scope>
    <source>
        <strain evidence="4">MAVP-26</strain>
    </source>
</reference>
<dbReference type="InterPro" id="IPR050832">
    <property type="entry name" value="Bact_Acetyltransf"/>
</dbReference>
<dbReference type="AlphaFoldDB" id="A0A249W4Z6"/>
<accession>A0A249W4Z6</accession>
<evidence type="ECO:0000256" key="2">
    <source>
        <dbReference type="ARBA" id="ARBA00023315"/>
    </source>
</evidence>
<dbReference type="PANTHER" id="PTHR43877">
    <property type="entry name" value="AMINOALKYLPHOSPHONATE N-ACETYLTRANSFERASE-RELATED-RELATED"/>
    <property type="match status" value="1"/>
</dbReference>
<dbReference type="PANTHER" id="PTHR43877:SF1">
    <property type="entry name" value="ACETYLTRANSFERASE"/>
    <property type="match status" value="1"/>
</dbReference>
<reference evidence="5 6" key="1">
    <citation type="submission" date="2015-08" db="EMBL/GenBank/DDBJ databases">
        <title>Draft Genome Sequences of Vibrio parahaemolyticus Strains.</title>
        <authorList>
            <person name="Gonzalez-Escalona N."/>
            <person name="DePaola A."/>
        </authorList>
    </citation>
    <scope>NUCLEOTIDE SEQUENCE [LARGE SCALE GENOMIC DNA]</scope>
    <source>
        <strain evidence="5 6">CFSAN001621</strain>
    </source>
</reference>
<keyword evidence="2" id="KW-0012">Acyltransferase</keyword>
<evidence type="ECO:0000259" key="3">
    <source>
        <dbReference type="PROSITE" id="PS51186"/>
    </source>
</evidence>